<dbReference type="SFLD" id="SFLDG01140">
    <property type="entry name" value="C2.B:_Phosphomannomutase_and_P"/>
    <property type="match status" value="1"/>
</dbReference>
<dbReference type="PANTHER" id="PTHR10000:SF53">
    <property type="entry name" value="5-AMINO-6-(5-PHOSPHO-D-RIBITYLAMINO)URACIL PHOSPHATASE YBJI-RELATED"/>
    <property type="match status" value="1"/>
</dbReference>
<dbReference type="NCBIfam" id="TIGR00099">
    <property type="entry name" value="Cof-subfamily"/>
    <property type="match status" value="1"/>
</dbReference>
<dbReference type="PROSITE" id="PS01229">
    <property type="entry name" value="COF_2"/>
    <property type="match status" value="1"/>
</dbReference>
<sequence>MTIKVLATDMDGTLLTSNMDYDRERFERLFQVMQEKGIRFVAISGNQYYQIKSFFPNLQDKITIVGENGAYIVENGIFLKSYRLPNEIVRTVLDYLREHDMDDELVLCGEASAYILKSAKPEAKDYFALYYHNLIEVDAFEFLPADHFMKFSFNTPEEVTMDIIAHLNDLLGDQVQAVSSGHDNIDVIAKGIHKGAAMTYLLDYWGISSNQLAAFGDGGNDLEMIELAKYSYAMENGSQAAKDAAKFIAPSNDVSGVMEIIEKLLKDNKLKEMISEIRN</sequence>
<name>A0A0E3WEZ0_9STRE</name>
<dbReference type="PANTHER" id="PTHR10000">
    <property type="entry name" value="PHOSPHOSERINE PHOSPHATASE"/>
    <property type="match status" value="1"/>
</dbReference>
<organism evidence="1 2">
    <name type="scientific">Streptococcus varani</name>
    <dbReference type="NCBI Taxonomy" id="1608583"/>
    <lineage>
        <taxon>Bacteria</taxon>
        <taxon>Bacillati</taxon>
        <taxon>Bacillota</taxon>
        <taxon>Bacilli</taxon>
        <taxon>Lactobacillales</taxon>
        <taxon>Streptococcaceae</taxon>
        <taxon>Streptococcus</taxon>
    </lineage>
</organism>
<dbReference type="SUPFAM" id="SSF56784">
    <property type="entry name" value="HAD-like"/>
    <property type="match status" value="1"/>
</dbReference>
<keyword evidence="1" id="KW-0378">Hydrolase</keyword>
<gene>
    <name evidence="1" type="ORF">BN1356_00907</name>
</gene>
<dbReference type="CDD" id="cd07518">
    <property type="entry name" value="HAD_YbiV-Like"/>
    <property type="match status" value="1"/>
</dbReference>
<proteinExistence type="predicted"/>
<evidence type="ECO:0000313" key="2">
    <source>
        <dbReference type="Proteomes" id="UP000198604"/>
    </source>
</evidence>
<dbReference type="EMBL" id="CTEN01000002">
    <property type="protein sequence ID" value="CQR24562.1"/>
    <property type="molecule type" value="Genomic_DNA"/>
</dbReference>
<dbReference type="InterPro" id="IPR023214">
    <property type="entry name" value="HAD_sf"/>
</dbReference>
<dbReference type="Proteomes" id="UP000198604">
    <property type="component" value="Unassembled WGS sequence"/>
</dbReference>
<keyword evidence="2" id="KW-1185">Reference proteome</keyword>
<dbReference type="GO" id="GO:0016791">
    <property type="term" value="F:phosphatase activity"/>
    <property type="evidence" value="ECO:0007669"/>
    <property type="project" value="UniProtKB-ARBA"/>
</dbReference>
<dbReference type="GO" id="GO:0000287">
    <property type="term" value="F:magnesium ion binding"/>
    <property type="evidence" value="ECO:0007669"/>
    <property type="project" value="TreeGrafter"/>
</dbReference>
<dbReference type="GO" id="GO:0005829">
    <property type="term" value="C:cytosol"/>
    <property type="evidence" value="ECO:0007669"/>
    <property type="project" value="TreeGrafter"/>
</dbReference>
<dbReference type="Gene3D" id="3.40.50.1000">
    <property type="entry name" value="HAD superfamily/HAD-like"/>
    <property type="match status" value="1"/>
</dbReference>
<protein>
    <submittedName>
        <fullName evidence="1">HAD-superfamily hydrolase / phosphatase</fullName>
    </submittedName>
</protein>
<dbReference type="STRING" id="1608583.BN1356_00907"/>
<accession>A0A0E3WEZ0</accession>
<dbReference type="PROSITE" id="PS01228">
    <property type="entry name" value="COF_1"/>
    <property type="match status" value="1"/>
</dbReference>
<dbReference type="OrthoDB" id="9814970at2"/>
<reference evidence="2" key="1">
    <citation type="submission" date="2015-03" db="EMBL/GenBank/DDBJ databases">
        <authorList>
            <person name="Urmite Genomes"/>
        </authorList>
    </citation>
    <scope>NUCLEOTIDE SEQUENCE [LARGE SCALE GENOMIC DNA]</scope>
    <source>
        <strain evidence="2">FF10</strain>
    </source>
</reference>
<dbReference type="NCBIfam" id="TIGR01484">
    <property type="entry name" value="HAD-SF-IIB"/>
    <property type="match status" value="1"/>
</dbReference>
<dbReference type="SFLD" id="SFLDG01144">
    <property type="entry name" value="C2.B.4:_PGP_Like"/>
    <property type="match status" value="1"/>
</dbReference>
<dbReference type="InterPro" id="IPR036412">
    <property type="entry name" value="HAD-like_sf"/>
</dbReference>
<dbReference type="Pfam" id="PF08282">
    <property type="entry name" value="Hydrolase_3"/>
    <property type="match status" value="1"/>
</dbReference>
<dbReference type="AlphaFoldDB" id="A0A0E3WEZ0"/>
<dbReference type="Gene3D" id="3.30.1240.10">
    <property type="match status" value="1"/>
</dbReference>
<dbReference type="InterPro" id="IPR006379">
    <property type="entry name" value="HAD-SF_hydro_IIB"/>
</dbReference>
<dbReference type="RefSeq" id="WP_093650202.1">
    <property type="nucleotide sequence ID" value="NZ_CTEN01000002.1"/>
</dbReference>
<evidence type="ECO:0000313" key="1">
    <source>
        <dbReference type="EMBL" id="CQR24562.1"/>
    </source>
</evidence>
<dbReference type="InterPro" id="IPR000150">
    <property type="entry name" value="Cof"/>
</dbReference>
<dbReference type="SFLD" id="SFLDS00003">
    <property type="entry name" value="Haloacid_Dehalogenase"/>
    <property type="match status" value="1"/>
</dbReference>